<evidence type="ECO:0000313" key="4">
    <source>
        <dbReference type="Proteomes" id="UP001501706"/>
    </source>
</evidence>
<dbReference type="Proteomes" id="UP001501706">
    <property type="component" value="Unassembled WGS sequence"/>
</dbReference>
<organism evidence="3 4">
    <name type="scientific">Pigmentiphaga daeguensis</name>
    <dbReference type="NCBI Taxonomy" id="414049"/>
    <lineage>
        <taxon>Bacteria</taxon>
        <taxon>Pseudomonadati</taxon>
        <taxon>Pseudomonadota</taxon>
        <taxon>Betaproteobacteria</taxon>
        <taxon>Burkholderiales</taxon>
        <taxon>Alcaligenaceae</taxon>
        <taxon>Pigmentiphaga</taxon>
    </lineage>
</organism>
<dbReference type="InterPro" id="IPR032466">
    <property type="entry name" value="Metal_Hydrolase"/>
</dbReference>
<dbReference type="EMBL" id="BAAAEN010000012">
    <property type="protein sequence ID" value="GAA0512091.1"/>
    <property type="molecule type" value="Genomic_DNA"/>
</dbReference>
<reference evidence="3 4" key="1">
    <citation type="journal article" date="2019" name="Int. J. Syst. Evol. Microbiol.">
        <title>The Global Catalogue of Microorganisms (GCM) 10K type strain sequencing project: providing services to taxonomists for standard genome sequencing and annotation.</title>
        <authorList>
            <consortium name="The Broad Institute Genomics Platform"/>
            <consortium name="The Broad Institute Genome Sequencing Center for Infectious Disease"/>
            <person name="Wu L."/>
            <person name="Ma J."/>
        </authorList>
    </citation>
    <scope>NUCLEOTIDE SEQUENCE [LARGE SCALE GENOMIC DNA]</scope>
    <source>
        <strain evidence="3 4">JCM 14330</strain>
    </source>
</reference>
<dbReference type="PANTHER" id="PTHR35563:SF2">
    <property type="entry name" value="BARREL METAL-DEPENDENT HYDROLASE, PUTATIVE (AFU_ORTHOLOGUE AFUA_1G16240)-RELATED"/>
    <property type="match status" value="1"/>
</dbReference>
<dbReference type="InterPro" id="IPR052358">
    <property type="entry name" value="Aro_Compnd_Degr_Hydrolases"/>
</dbReference>
<sequence>MRPCLGPDPQTRKPHYQAPAGATDCHAHVFGPSTRHPFIPERSFTPPDAPVESYLKMLDVLGIDHGVLVQGSVHGVDNRAVAAAVKSNQERLRGVAIIGPDTSDKEIRELHDLGFRGTRLSTVVKGTPSFDLLESIAARVRPYGWHVVVHVDRSRELADLAPRLAAIGCPLVIDHIARVRLGESLEGPGFRALVQLLSGGDCWVKISGQHRMSAMDFPWTDMQQLVRAVVDVRPDRVLWGTDWPHPNQYDGMQNDGDLLDAFAQWVPDEALRRQILVANPAVLYEF</sequence>
<feature type="region of interest" description="Disordered" evidence="1">
    <location>
        <begin position="1"/>
        <end position="20"/>
    </location>
</feature>
<evidence type="ECO:0000259" key="2">
    <source>
        <dbReference type="Pfam" id="PF04909"/>
    </source>
</evidence>
<proteinExistence type="predicted"/>
<protein>
    <submittedName>
        <fullName evidence="3">Amidohydrolase family protein</fullName>
    </submittedName>
</protein>
<dbReference type="SUPFAM" id="SSF51556">
    <property type="entry name" value="Metallo-dependent hydrolases"/>
    <property type="match status" value="1"/>
</dbReference>
<dbReference type="PANTHER" id="PTHR35563">
    <property type="entry name" value="BARREL METAL-DEPENDENT HYDROLASE, PUTATIVE (AFU_ORTHOLOGUE AFUA_1G16240)-RELATED"/>
    <property type="match status" value="1"/>
</dbReference>
<dbReference type="RefSeq" id="WP_343927805.1">
    <property type="nucleotide sequence ID" value="NZ_BAAAEN010000012.1"/>
</dbReference>
<gene>
    <name evidence="3" type="ORF">GCM10009097_31720</name>
</gene>
<evidence type="ECO:0000313" key="3">
    <source>
        <dbReference type="EMBL" id="GAA0512091.1"/>
    </source>
</evidence>
<feature type="domain" description="Amidohydrolase-related" evidence="2">
    <location>
        <begin position="24"/>
        <end position="286"/>
    </location>
</feature>
<evidence type="ECO:0000256" key="1">
    <source>
        <dbReference type="SAM" id="MobiDB-lite"/>
    </source>
</evidence>
<keyword evidence="4" id="KW-1185">Reference proteome</keyword>
<dbReference type="InterPro" id="IPR006680">
    <property type="entry name" value="Amidohydro-rel"/>
</dbReference>
<accession>A0ABN1C5B5</accession>
<dbReference type="Pfam" id="PF04909">
    <property type="entry name" value="Amidohydro_2"/>
    <property type="match status" value="1"/>
</dbReference>
<comment type="caution">
    <text evidence="3">The sequence shown here is derived from an EMBL/GenBank/DDBJ whole genome shotgun (WGS) entry which is preliminary data.</text>
</comment>
<name>A0ABN1C5B5_9BURK</name>
<dbReference type="Gene3D" id="3.20.20.140">
    <property type="entry name" value="Metal-dependent hydrolases"/>
    <property type="match status" value="1"/>
</dbReference>